<feature type="region of interest" description="Disordered" evidence="2">
    <location>
        <begin position="1"/>
        <end position="81"/>
    </location>
</feature>
<dbReference type="InterPro" id="IPR001482">
    <property type="entry name" value="T2SS/T4SS_dom"/>
</dbReference>
<evidence type="ECO:0000256" key="1">
    <source>
        <dbReference type="ARBA" id="ARBA00006611"/>
    </source>
</evidence>
<dbReference type="Proteomes" id="UP001197247">
    <property type="component" value="Unassembled WGS sequence"/>
</dbReference>
<evidence type="ECO:0000256" key="2">
    <source>
        <dbReference type="SAM" id="MobiDB-lite"/>
    </source>
</evidence>
<sequence length="664" mass="69720">MSLWRGGDRDWAVPPSPVPGTAPASSVSGRGSVAGGGRRDVAPPVVGDPPERPLRRPPLDAGGRPGTGRGTGGTGAGSVWESSAGGRVRFAVVRQLQQQVAEELTRRRSARSLDGLGELAPQQERQLALPLIRDAVSAVAAQHRASGLPVPAGADDGRLVKAVEDAIYGAGPLQVLLDDEDLENIDLQGVEVWASSVTRGRIRLAPVVDSDQELIDVIRALATHAGVVARPWSTVHPQVDLGLPGGVRISGLLAASRRPQVSIRRDRLGPVAFLDRPSRAYRRPGRETISLVESGTLDPQAAAFLAAAVRARANILIAGPTDAGKTTLLRAMANEIPAVERIITIEHALELGLGRDRELHPDVVELQTVLPSAEGLGGLDGPALVTRTKRMNPDRLIFGEVLAGQEAFGMLQAMEQGSDGSMSTIHARDAHGAVVRLFTELSFLGKSVEAHGIARLIGHAIDYIVYVRRIAGERRVVSEIIELSGSVGDHVSTATIFAAGEGVSRARRTRVPLRQANLLARFGYVDDLGGESGSSTWRGDRAGGSVRPGDEGPVSDSIRLPDQPVSRAGRPSGTTVAGEGPTGESQPASAVHEHPGQARGPSDQPSRPARFSRPGEGSSLNWAPTSGPGDGDEATAVPSALLSVWPSEDPARAEETGEQAWRSP</sequence>
<dbReference type="PANTHER" id="PTHR30486">
    <property type="entry name" value="TWITCHING MOTILITY PROTEIN PILT"/>
    <property type="match status" value="1"/>
</dbReference>
<dbReference type="SUPFAM" id="SSF52540">
    <property type="entry name" value="P-loop containing nucleoside triphosphate hydrolases"/>
    <property type="match status" value="1"/>
</dbReference>
<dbReference type="CDD" id="cd01130">
    <property type="entry name" value="VirB11-like_ATPase"/>
    <property type="match status" value="1"/>
</dbReference>
<comment type="similarity">
    <text evidence="1">Belongs to the GSP E family.</text>
</comment>
<name>A0ABS5TTY9_9ACTN</name>
<accession>A0ABS5TTY9</accession>
<dbReference type="Gene3D" id="3.40.50.300">
    <property type="entry name" value="P-loop containing nucleotide triphosphate hydrolases"/>
    <property type="match status" value="1"/>
</dbReference>
<comment type="caution">
    <text evidence="4">The sequence shown here is derived from an EMBL/GenBank/DDBJ whole genome shotgun (WGS) entry which is preliminary data.</text>
</comment>
<feature type="compositionally biased region" description="Basic and acidic residues" evidence="2">
    <location>
        <begin position="49"/>
        <end position="58"/>
    </location>
</feature>
<feature type="compositionally biased region" description="Gly residues" evidence="2">
    <location>
        <begin position="63"/>
        <end position="76"/>
    </location>
</feature>
<keyword evidence="5" id="KW-1185">Reference proteome</keyword>
<evidence type="ECO:0000313" key="5">
    <source>
        <dbReference type="Proteomes" id="UP001197247"/>
    </source>
</evidence>
<organism evidence="4 5">
    <name type="scientific">Kineosporia corallincola</name>
    <dbReference type="NCBI Taxonomy" id="2835133"/>
    <lineage>
        <taxon>Bacteria</taxon>
        <taxon>Bacillati</taxon>
        <taxon>Actinomycetota</taxon>
        <taxon>Actinomycetes</taxon>
        <taxon>Kineosporiales</taxon>
        <taxon>Kineosporiaceae</taxon>
        <taxon>Kineosporia</taxon>
    </lineage>
</organism>
<feature type="compositionally biased region" description="Basic and acidic residues" evidence="2">
    <location>
        <begin position="1"/>
        <end position="11"/>
    </location>
</feature>
<dbReference type="InterPro" id="IPR027417">
    <property type="entry name" value="P-loop_NTPase"/>
</dbReference>
<dbReference type="InterPro" id="IPR050921">
    <property type="entry name" value="T4SS_GSP_E_ATPase"/>
</dbReference>
<reference evidence="4 5" key="1">
    <citation type="submission" date="2021-05" db="EMBL/GenBank/DDBJ databases">
        <title>Kineosporia and Streptomyces sp. nov. two new marine actinobacteria isolated from Coral.</title>
        <authorList>
            <person name="Buangrab K."/>
            <person name="Sutthacheep M."/>
            <person name="Yeemin T."/>
            <person name="Harunari E."/>
            <person name="Igarashi Y."/>
            <person name="Kanchanasin P."/>
            <person name="Tanasupawat S."/>
            <person name="Phongsopitanun W."/>
        </authorList>
    </citation>
    <scope>NUCLEOTIDE SEQUENCE [LARGE SCALE GENOMIC DNA]</scope>
    <source>
        <strain evidence="4 5">J2-2</strain>
    </source>
</reference>
<protein>
    <submittedName>
        <fullName evidence="4">CpaF family protein</fullName>
    </submittedName>
</protein>
<feature type="region of interest" description="Disordered" evidence="2">
    <location>
        <begin position="530"/>
        <end position="664"/>
    </location>
</feature>
<gene>
    <name evidence="4" type="ORF">KIH74_35350</name>
</gene>
<dbReference type="PANTHER" id="PTHR30486:SF6">
    <property type="entry name" value="TYPE IV PILUS RETRACTATION ATPASE PILT"/>
    <property type="match status" value="1"/>
</dbReference>
<dbReference type="EMBL" id="JAHBAY010000027">
    <property type="protein sequence ID" value="MBT0774274.1"/>
    <property type="molecule type" value="Genomic_DNA"/>
</dbReference>
<dbReference type="RefSeq" id="WP_214160813.1">
    <property type="nucleotide sequence ID" value="NZ_JAHBAY010000027.1"/>
</dbReference>
<feature type="domain" description="Bacterial type II secretion system protein E" evidence="3">
    <location>
        <begin position="288"/>
        <end position="438"/>
    </location>
</feature>
<evidence type="ECO:0000259" key="3">
    <source>
        <dbReference type="Pfam" id="PF00437"/>
    </source>
</evidence>
<dbReference type="Pfam" id="PF00437">
    <property type="entry name" value="T2SSE"/>
    <property type="match status" value="1"/>
</dbReference>
<proteinExistence type="inferred from homology"/>
<dbReference type="Gene3D" id="3.30.450.380">
    <property type="match status" value="1"/>
</dbReference>
<evidence type="ECO:0000313" key="4">
    <source>
        <dbReference type="EMBL" id="MBT0774274.1"/>
    </source>
</evidence>